<name>B9K6N8_THENN</name>
<accession>B9K6N8</accession>
<dbReference type="eggNOG" id="ENOG502ZRC8">
    <property type="taxonomic scope" value="Bacteria"/>
</dbReference>
<evidence type="ECO:0008006" key="4">
    <source>
        <dbReference type="Google" id="ProtNLM"/>
    </source>
</evidence>
<dbReference type="KEGG" id="tna:CTN_0445"/>
<keyword evidence="1" id="KW-0472">Membrane</keyword>
<dbReference type="AlphaFoldDB" id="B9K6N8"/>
<keyword evidence="1" id="KW-0812">Transmembrane</keyword>
<evidence type="ECO:0000256" key="1">
    <source>
        <dbReference type="SAM" id="Phobius"/>
    </source>
</evidence>
<proteinExistence type="predicted"/>
<keyword evidence="3" id="KW-1185">Reference proteome</keyword>
<evidence type="ECO:0000313" key="3">
    <source>
        <dbReference type="Proteomes" id="UP000000445"/>
    </source>
</evidence>
<evidence type="ECO:0000313" key="2">
    <source>
        <dbReference type="EMBL" id="ACM22621.1"/>
    </source>
</evidence>
<dbReference type="RefSeq" id="WP_015918940.1">
    <property type="nucleotide sequence ID" value="NC_011978.1"/>
</dbReference>
<dbReference type="Pfam" id="PF16240">
    <property type="entry name" value="DUF4899"/>
    <property type="match status" value="1"/>
</dbReference>
<keyword evidence="1" id="KW-1133">Transmembrane helix</keyword>
<sequence length="342" mass="39211">MDLYFVKFRAISKLTSEVVQGYFLGKLNQVPEYDFFVVPGRYARKYSVDLNGSFEDFLEDFRIKKEKALVEVAESPTLTDEFFDFWLIQSRRQNLRLIGSELFRLTENGDHEALRVFISDILREWSEKVDVEVVATPLNFEDVSLEAVKQHFEELSTEAVFSVLQREDLKNLPEIFPVLDPLNGVTIKEIDVEDVVDFVILNYGNGGVSEKFKNFLKERFGTENVASLPGKLISKELIKTKSGNFYLLKVEFDEGIYGKAIVSPNLKIKYGENRVKTSDEEWMEKIGEILEGEKASKEEKKPPSRKYAQPVQAVTSSDFFLAFVLALLVMGILLILSYLLFS</sequence>
<dbReference type="HOGENOM" id="CLU_811175_0_0_0"/>
<feature type="transmembrane region" description="Helical" evidence="1">
    <location>
        <begin position="319"/>
        <end position="341"/>
    </location>
</feature>
<protein>
    <recommendedName>
        <fullName evidence="4">DUF4899 domain-containing protein</fullName>
    </recommendedName>
</protein>
<reference evidence="2 3" key="1">
    <citation type="journal article" date="2009" name="Biosci. Biotechnol. Biochem.">
        <title>WeGAS: a web-based microbial genome annotation system.</title>
        <authorList>
            <person name="Lee D."/>
            <person name="Seo H."/>
            <person name="Park C."/>
            <person name="Park K."/>
        </authorList>
    </citation>
    <scope>NUCLEOTIDE SEQUENCE [LARGE SCALE GENOMIC DNA]</scope>
    <source>
        <strain evidence="3">ATCC 49049 / DSM 4359 / NBRC 107923 / NS-E</strain>
    </source>
</reference>
<dbReference type="STRING" id="309803.CTN_0445"/>
<dbReference type="EMBL" id="CP000916">
    <property type="protein sequence ID" value="ACM22621.1"/>
    <property type="molecule type" value="Genomic_DNA"/>
</dbReference>
<organism evidence="2 3">
    <name type="scientific">Thermotoga neapolitana (strain ATCC 49049 / DSM 4359 / NBRC 107923 / NS-E)</name>
    <dbReference type="NCBI Taxonomy" id="309803"/>
    <lineage>
        <taxon>Bacteria</taxon>
        <taxon>Thermotogati</taxon>
        <taxon>Thermotogota</taxon>
        <taxon>Thermotogae</taxon>
        <taxon>Thermotogales</taxon>
        <taxon>Thermotogaceae</taxon>
        <taxon>Thermotoga</taxon>
    </lineage>
</organism>
<dbReference type="Proteomes" id="UP000000445">
    <property type="component" value="Chromosome"/>
</dbReference>
<dbReference type="InterPro" id="IPR032602">
    <property type="entry name" value="DUF4899"/>
</dbReference>
<gene>
    <name evidence="2" type="ordered locus">CTN_0445</name>
</gene>